<dbReference type="EMBL" id="CP045893">
    <property type="protein sequence ID" value="QQP54144.1"/>
    <property type="molecule type" value="Genomic_DNA"/>
</dbReference>
<dbReference type="Proteomes" id="UP000595437">
    <property type="component" value="Chromosome 4"/>
</dbReference>
<protein>
    <submittedName>
        <fullName evidence="1">Uncharacterized protein</fullName>
    </submittedName>
</protein>
<name>A0A7T8KDZ7_CALRO</name>
<dbReference type="AlphaFoldDB" id="A0A7T8KDZ7"/>
<evidence type="ECO:0000313" key="1">
    <source>
        <dbReference type="EMBL" id="QQP54144.1"/>
    </source>
</evidence>
<proteinExistence type="predicted"/>
<gene>
    <name evidence="1" type="ORF">FKW44_006876</name>
</gene>
<accession>A0A7T8KDZ7</accession>
<sequence>MPKPPYFFKSFWANSSIAAINIKKTDGQPSLQPLSIVIGLLSRPSKDKDEEPLNNIARTGLKNF</sequence>
<keyword evidence="2" id="KW-1185">Reference proteome</keyword>
<organism evidence="1 2">
    <name type="scientific">Caligus rogercresseyi</name>
    <name type="common">Sea louse</name>
    <dbReference type="NCBI Taxonomy" id="217165"/>
    <lineage>
        <taxon>Eukaryota</taxon>
        <taxon>Metazoa</taxon>
        <taxon>Ecdysozoa</taxon>
        <taxon>Arthropoda</taxon>
        <taxon>Crustacea</taxon>
        <taxon>Multicrustacea</taxon>
        <taxon>Hexanauplia</taxon>
        <taxon>Copepoda</taxon>
        <taxon>Siphonostomatoida</taxon>
        <taxon>Caligidae</taxon>
        <taxon>Caligus</taxon>
    </lineage>
</organism>
<reference evidence="2" key="1">
    <citation type="submission" date="2021-01" db="EMBL/GenBank/DDBJ databases">
        <title>Caligus Genome Assembly.</title>
        <authorList>
            <person name="Gallardo-Escarate C."/>
        </authorList>
    </citation>
    <scope>NUCLEOTIDE SEQUENCE [LARGE SCALE GENOMIC DNA]</scope>
</reference>
<evidence type="ECO:0000313" key="2">
    <source>
        <dbReference type="Proteomes" id="UP000595437"/>
    </source>
</evidence>